<organism evidence="1 2">
    <name type="scientific">Boeremia exigua</name>
    <dbReference type="NCBI Taxonomy" id="749465"/>
    <lineage>
        <taxon>Eukaryota</taxon>
        <taxon>Fungi</taxon>
        <taxon>Dikarya</taxon>
        <taxon>Ascomycota</taxon>
        <taxon>Pezizomycotina</taxon>
        <taxon>Dothideomycetes</taxon>
        <taxon>Pleosporomycetidae</taxon>
        <taxon>Pleosporales</taxon>
        <taxon>Pleosporineae</taxon>
        <taxon>Didymellaceae</taxon>
        <taxon>Boeremia</taxon>
    </lineage>
</organism>
<reference evidence="1" key="1">
    <citation type="submission" date="2022-11" db="EMBL/GenBank/DDBJ databases">
        <title>Genome Sequence of Boeremia exigua.</title>
        <authorList>
            <person name="Buettner E."/>
        </authorList>
    </citation>
    <scope>NUCLEOTIDE SEQUENCE</scope>
    <source>
        <strain evidence="1">CU02</strain>
    </source>
</reference>
<comment type="caution">
    <text evidence="1">The sequence shown here is derived from an EMBL/GenBank/DDBJ whole genome shotgun (WGS) entry which is preliminary data.</text>
</comment>
<proteinExistence type="predicted"/>
<evidence type="ECO:0000313" key="1">
    <source>
        <dbReference type="EMBL" id="KAJ8118218.1"/>
    </source>
</evidence>
<accession>A0ACC2ISP2</accession>
<dbReference type="Proteomes" id="UP001153331">
    <property type="component" value="Unassembled WGS sequence"/>
</dbReference>
<name>A0ACC2ISP2_9PLEO</name>
<keyword evidence="2" id="KW-1185">Reference proteome</keyword>
<gene>
    <name evidence="1" type="ORF">OPT61_g768</name>
</gene>
<sequence>MADADQPWGRRLVICCDGTWQTSVSEKENIPSNVTKLCRVIKRYSEKKTDKSRNWHQLVYYDSGIGTGNLSGVEAARQGGTGAGLMENVIEAYNFIALNYQEGDEIFCFGFSRGAFTARAVSGLIADIGIIKPLEMQYFPRIYRAYMRYGSKEAKDKTGRNIGTQATADAKVGKGFRESDEWKELIKSNTFIDQPPTDASRQIKVVGVWDTVGSLGMPDLAGQDLGGLRKKYGFHNVKLSSHVSHAFHALALDERRSAFRPTLWYIDAKSYEKGGPNQNKTMSELKQVWFPGVHINCGGGSDDGFLEMLGDMENISVATFTWMLQCISPHLDIDQDGFRAYLSQYEAWLTFIRTRCTYHHKFHESWIRQQYNKLPNIPFFGEEPDPLAGPKREEPHKHDFDFGWGVGPIVDSYTDLFKKNGPPRPRRPGHEQMEIEGEWTDIKGTRDAPTGFKTHEYIHPIVQYRHAVLNSWEKWDWDTDPPLKDWKREARTEDDGSRRHWWYRPGGDTNDRLPEWCVLPDTKIEINYERTWYNATKKMNSLNSKKKQLPNYLEDLDKEIKFQPKRINEWEL</sequence>
<dbReference type="EMBL" id="JAPHNI010000026">
    <property type="protein sequence ID" value="KAJ8118218.1"/>
    <property type="molecule type" value="Genomic_DNA"/>
</dbReference>
<protein>
    <submittedName>
        <fullName evidence="1">Uncharacterized protein</fullName>
    </submittedName>
</protein>
<evidence type="ECO:0000313" key="2">
    <source>
        <dbReference type="Proteomes" id="UP001153331"/>
    </source>
</evidence>